<dbReference type="InterPro" id="IPR036388">
    <property type="entry name" value="WH-like_DNA-bd_sf"/>
</dbReference>
<keyword evidence="4" id="KW-1185">Reference proteome</keyword>
<dbReference type="PANTHER" id="PTHR18964">
    <property type="entry name" value="ROK (REPRESSOR, ORF, KINASE) FAMILY"/>
    <property type="match status" value="1"/>
</dbReference>
<proteinExistence type="inferred from homology"/>
<dbReference type="CDD" id="cd00090">
    <property type="entry name" value="HTH_ARSR"/>
    <property type="match status" value="1"/>
</dbReference>
<dbReference type="InterPro" id="IPR036390">
    <property type="entry name" value="WH_DNA-bd_sf"/>
</dbReference>
<dbReference type="Gene3D" id="3.30.420.40">
    <property type="match status" value="2"/>
</dbReference>
<reference evidence="3 4" key="1">
    <citation type="submission" date="2016-10" db="EMBL/GenBank/DDBJ databases">
        <authorList>
            <person name="de Groot N.N."/>
        </authorList>
    </citation>
    <scope>NUCLEOTIDE SEQUENCE [LARGE SCALE GENOMIC DNA]</scope>
    <source>
        <strain evidence="3 4">CGMCC 4.6533</strain>
    </source>
</reference>
<dbReference type="CDD" id="cd23763">
    <property type="entry name" value="ASKHA_ATPase_ROK"/>
    <property type="match status" value="1"/>
</dbReference>
<evidence type="ECO:0000256" key="1">
    <source>
        <dbReference type="ARBA" id="ARBA00006479"/>
    </source>
</evidence>
<gene>
    <name evidence="3" type="ORF">SAMN05421869_102550</name>
</gene>
<dbReference type="GO" id="GO:0016301">
    <property type="term" value="F:kinase activity"/>
    <property type="evidence" value="ECO:0007669"/>
    <property type="project" value="UniProtKB-KW"/>
</dbReference>
<dbReference type="InterPro" id="IPR000600">
    <property type="entry name" value="ROK"/>
</dbReference>
<dbReference type="OrthoDB" id="37575at2"/>
<dbReference type="InterPro" id="IPR011991">
    <property type="entry name" value="ArsR-like_HTH"/>
</dbReference>
<organism evidence="3 4">
    <name type="scientific">Nonomuraea jiangxiensis</name>
    <dbReference type="NCBI Taxonomy" id="633440"/>
    <lineage>
        <taxon>Bacteria</taxon>
        <taxon>Bacillati</taxon>
        <taxon>Actinomycetota</taxon>
        <taxon>Actinomycetes</taxon>
        <taxon>Streptosporangiales</taxon>
        <taxon>Streptosporangiaceae</taxon>
        <taxon>Nonomuraea</taxon>
    </lineage>
</organism>
<dbReference type="EMBL" id="FNDJ01000002">
    <property type="protein sequence ID" value="SDH56028.1"/>
    <property type="molecule type" value="Genomic_DNA"/>
</dbReference>
<protein>
    <submittedName>
        <fullName evidence="3">Sugar kinase of the NBD/HSP70 family, may contain an N-terminal HTH domain</fullName>
    </submittedName>
</protein>
<dbReference type="AlphaFoldDB" id="A0A1G8DE94"/>
<dbReference type="Pfam" id="PF12802">
    <property type="entry name" value="MarR_2"/>
    <property type="match status" value="1"/>
</dbReference>
<dbReference type="Gene3D" id="1.10.10.10">
    <property type="entry name" value="Winged helix-like DNA-binding domain superfamily/Winged helix DNA-binding domain"/>
    <property type="match status" value="1"/>
</dbReference>
<dbReference type="STRING" id="633440.SAMN05421869_102550"/>
<dbReference type="InterPro" id="IPR043129">
    <property type="entry name" value="ATPase_NBD"/>
</dbReference>
<dbReference type="GO" id="GO:0003700">
    <property type="term" value="F:DNA-binding transcription factor activity"/>
    <property type="evidence" value="ECO:0007669"/>
    <property type="project" value="InterPro"/>
</dbReference>
<accession>A0A1G8DE94</accession>
<dbReference type="Proteomes" id="UP000199202">
    <property type="component" value="Unassembled WGS sequence"/>
</dbReference>
<evidence type="ECO:0000259" key="2">
    <source>
        <dbReference type="Pfam" id="PF12802"/>
    </source>
</evidence>
<dbReference type="SUPFAM" id="SSF53067">
    <property type="entry name" value="Actin-like ATPase domain"/>
    <property type="match status" value="1"/>
</dbReference>
<dbReference type="SUPFAM" id="SSF46785">
    <property type="entry name" value="Winged helix' DNA-binding domain"/>
    <property type="match status" value="1"/>
</dbReference>
<evidence type="ECO:0000313" key="4">
    <source>
        <dbReference type="Proteomes" id="UP000199202"/>
    </source>
</evidence>
<name>A0A1G8DE94_9ACTN</name>
<comment type="similarity">
    <text evidence="1">Belongs to the ROK (NagC/XylR) family.</text>
</comment>
<evidence type="ECO:0000313" key="3">
    <source>
        <dbReference type="EMBL" id="SDH56028.1"/>
    </source>
</evidence>
<dbReference type="PANTHER" id="PTHR18964:SF149">
    <property type="entry name" value="BIFUNCTIONAL UDP-N-ACETYLGLUCOSAMINE 2-EPIMERASE_N-ACETYLMANNOSAMINE KINASE"/>
    <property type="match status" value="1"/>
</dbReference>
<dbReference type="RefSeq" id="WP_090929806.1">
    <property type="nucleotide sequence ID" value="NZ_FNDJ01000002.1"/>
</dbReference>
<dbReference type="InterPro" id="IPR000835">
    <property type="entry name" value="HTH_MarR-typ"/>
</dbReference>
<dbReference type="Pfam" id="PF00480">
    <property type="entry name" value="ROK"/>
    <property type="match status" value="1"/>
</dbReference>
<sequence length="444" mass="44586">MNAKPGRPRLLRELNDRAALELLGSSGALTRSQVSEMTGLSKVTASHVLSRLEERGLVVRAGVQEGGRGPSAVLYGLDPSCGYVIGMEVYLDTTAAVLADITGRVLAETTIPTEVAVDPAEAVDAVVTRLTLDAQVDRARVRECVIGLPGAIDPATGDIRFCYDLPAWCGNVVEALHRRTGLPVTIDNDVNLAATAERALGAASGAGSFVLLWIGRGPGSAVMVGDQLLRGTAGAAGELGWMPVPGAAVSDGGFDPGRHEVGAAFQALVGWRAVRELAGRHGIAAESAALSVAAAVGSVTAAEGNTRKAAASEGGAAGAAEGVTTAAETAGGVTTAAGTAGGAAGAGTAGGAAGAAFLDELARRIALGVASICSVLDPELVVLGSDVGAAGGDELAGRVQRAVAGMCLARPRVEPSRISVRPVVRGALLVAVEQARRRVFFGDL</sequence>
<keyword evidence="3" id="KW-0418">Kinase</keyword>
<keyword evidence="3" id="KW-0808">Transferase</keyword>
<feature type="domain" description="HTH marR-type" evidence="2">
    <location>
        <begin position="19"/>
        <end position="68"/>
    </location>
</feature>